<dbReference type="EMBL" id="BLXT01005793">
    <property type="protein sequence ID" value="GFO26122.1"/>
    <property type="molecule type" value="Genomic_DNA"/>
</dbReference>
<dbReference type="PANTHER" id="PTHR46060">
    <property type="entry name" value="MARINER MOS1 TRANSPOSASE-LIKE PROTEIN"/>
    <property type="match status" value="1"/>
</dbReference>
<comment type="caution">
    <text evidence="1">The sequence shown here is derived from an EMBL/GenBank/DDBJ whole genome shotgun (WGS) entry which is preliminary data.</text>
</comment>
<keyword evidence="2" id="KW-1185">Reference proteome</keyword>
<dbReference type="AlphaFoldDB" id="A0AAV4C444"/>
<gene>
    <name evidence="1" type="ORF">PoB_005262700</name>
</gene>
<dbReference type="InterPro" id="IPR036397">
    <property type="entry name" value="RNaseH_sf"/>
</dbReference>
<sequence length="128" mass="14837">MVNGQYYKVVIQGNMRTAISKQQPVLIQSGVIFHNDKAPVHTARMVSELLDEYKWSVLGHPRVSPDLAPCDFWLFPKMKERGPHRFESKEDVIFVTKEVIKQLDKVTTFDGCLQMMQKCIDNSDFYVE</sequence>
<name>A0AAV4C444_9GAST</name>
<organism evidence="1 2">
    <name type="scientific">Plakobranchus ocellatus</name>
    <dbReference type="NCBI Taxonomy" id="259542"/>
    <lineage>
        <taxon>Eukaryota</taxon>
        <taxon>Metazoa</taxon>
        <taxon>Spiralia</taxon>
        <taxon>Lophotrochozoa</taxon>
        <taxon>Mollusca</taxon>
        <taxon>Gastropoda</taxon>
        <taxon>Heterobranchia</taxon>
        <taxon>Euthyneura</taxon>
        <taxon>Panpulmonata</taxon>
        <taxon>Sacoglossa</taxon>
        <taxon>Placobranchoidea</taxon>
        <taxon>Plakobranchidae</taxon>
        <taxon>Plakobranchus</taxon>
    </lineage>
</organism>
<dbReference type="Proteomes" id="UP000735302">
    <property type="component" value="Unassembled WGS sequence"/>
</dbReference>
<accession>A0AAV4C444</accession>
<dbReference type="PANTHER" id="PTHR46060:SF1">
    <property type="entry name" value="MARINER MOS1 TRANSPOSASE-LIKE PROTEIN"/>
    <property type="match status" value="1"/>
</dbReference>
<dbReference type="InterPro" id="IPR052709">
    <property type="entry name" value="Transposase-MT_Hybrid"/>
</dbReference>
<evidence type="ECO:0000313" key="2">
    <source>
        <dbReference type="Proteomes" id="UP000735302"/>
    </source>
</evidence>
<proteinExistence type="predicted"/>
<reference evidence="1 2" key="1">
    <citation type="journal article" date="2021" name="Elife">
        <title>Chloroplast acquisition without the gene transfer in kleptoplastic sea slugs, Plakobranchus ocellatus.</title>
        <authorList>
            <person name="Maeda T."/>
            <person name="Takahashi S."/>
            <person name="Yoshida T."/>
            <person name="Shimamura S."/>
            <person name="Takaki Y."/>
            <person name="Nagai Y."/>
            <person name="Toyoda A."/>
            <person name="Suzuki Y."/>
            <person name="Arimoto A."/>
            <person name="Ishii H."/>
            <person name="Satoh N."/>
            <person name="Nishiyama T."/>
            <person name="Hasebe M."/>
            <person name="Maruyama T."/>
            <person name="Minagawa J."/>
            <person name="Obokata J."/>
            <person name="Shigenobu S."/>
        </authorList>
    </citation>
    <scope>NUCLEOTIDE SEQUENCE [LARGE SCALE GENOMIC DNA]</scope>
</reference>
<dbReference type="Gene3D" id="3.30.420.10">
    <property type="entry name" value="Ribonuclease H-like superfamily/Ribonuclease H"/>
    <property type="match status" value="1"/>
</dbReference>
<protein>
    <submittedName>
        <fullName evidence="1">Mariner mos1 transposase</fullName>
    </submittedName>
</protein>
<dbReference type="GO" id="GO:0003676">
    <property type="term" value="F:nucleic acid binding"/>
    <property type="evidence" value="ECO:0007669"/>
    <property type="project" value="InterPro"/>
</dbReference>
<evidence type="ECO:0000313" key="1">
    <source>
        <dbReference type="EMBL" id="GFO26122.1"/>
    </source>
</evidence>